<dbReference type="GO" id="GO:0003676">
    <property type="term" value="F:nucleic acid binding"/>
    <property type="evidence" value="ECO:0007669"/>
    <property type="project" value="InterPro"/>
</dbReference>
<evidence type="ECO:0000313" key="2">
    <source>
        <dbReference type="EMBL" id="KZL64097.1"/>
    </source>
</evidence>
<reference evidence="2 3" key="1">
    <citation type="submission" date="2015-06" db="EMBL/GenBank/DDBJ databases">
        <title>Survival trade-offs in plant roots during colonization by closely related pathogenic and mutualistic fungi.</title>
        <authorList>
            <person name="Hacquard S."/>
            <person name="Kracher B."/>
            <person name="Hiruma K."/>
            <person name="Weinman A."/>
            <person name="Muench P."/>
            <person name="Garrido Oter R."/>
            <person name="Ver Loren van Themaat E."/>
            <person name="Dallerey J.-F."/>
            <person name="Damm U."/>
            <person name="Henrissat B."/>
            <person name="Lespinet O."/>
            <person name="Thon M."/>
            <person name="Kemen E."/>
            <person name="McHardy A.C."/>
            <person name="Schulze-Lefert P."/>
            <person name="O'Connell R.J."/>
        </authorList>
    </citation>
    <scope>NUCLEOTIDE SEQUENCE [LARGE SCALE GENOMIC DNA]</scope>
    <source>
        <strain evidence="2 3">0861</strain>
    </source>
</reference>
<accession>A0A166LZ45</accession>
<dbReference type="Pfam" id="PF03184">
    <property type="entry name" value="DDE_1"/>
    <property type="match status" value="1"/>
</dbReference>
<name>A0A166LZ45_9PEZI</name>
<evidence type="ECO:0000313" key="3">
    <source>
        <dbReference type="Proteomes" id="UP000076552"/>
    </source>
</evidence>
<sequence>MFSKASYGPSPLHRPTLPLVIYKGKTVQQQWFPLDLGPYDGWQFTATDNAVEWLQKVFIPQTAPKNEEEARLLVLDSHGSHTTTDFI</sequence>
<gene>
    <name evidence="2" type="ORF">CT0861_00518</name>
</gene>
<protein>
    <submittedName>
        <fullName evidence="2">Transposase</fullName>
    </submittedName>
</protein>
<evidence type="ECO:0000259" key="1">
    <source>
        <dbReference type="Pfam" id="PF03184"/>
    </source>
</evidence>
<dbReference type="Proteomes" id="UP000076552">
    <property type="component" value="Unassembled WGS sequence"/>
</dbReference>
<organism evidence="2 3">
    <name type="scientific">Colletotrichum tofieldiae</name>
    <dbReference type="NCBI Taxonomy" id="708197"/>
    <lineage>
        <taxon>Eukaryota</taxon>
        <taxon>Fungi</taxon>
        <taxon>Dikarya</taxon>
        <taxon>Ascomycota</taxon>
        <taxon>Pezizomycotina</taxon>
        <taxon>Sordariomycetes</taxon>
        <taxon>Hypocreomycetidae</taxon>
        <taxon>Glomerellales</taxon>
        <taxon>Glomerellaceae</taxon>
        <taxon>Colletotrichum</taxon>
        <taxon>Colletotrichum spaethianum species complex</taxon>
    </lineage>
</organism>
<proteinExistence type="predicted"/>
<dbReference type="AlphaFoldDB" id="A0A166LZ45"/>
<keyword evidence="3" id="KW-1185">Reference proteome</keyword>
<dbReference type="InterPro" id="IPR004875">
    <property type="entry name" value="DDE_SF_endonuclease_dom"/>
</dbReference>
<dbReference type="EMBL" id="LFIV01000296">
    <property type="protein sequence ID" value="KZL64097.1"/>
    <property type="molecule type" value="Genomic_DNA"/>
</dbReference>
<comment type="caution">
    <text evidence="2">The sequence shown here is derived from an EMBL/GenBank/DDBJ whole genome shotgun (WGS) entry which is preliminary data.</text>
</comment>
<feature type="domain" description="DDE-1" evidence="1">
    <location>
        <begin position="17"/>
        <end position="86"/>
    </location>
</feature>